<dbReference type="EMBL" id="QXGC01001200">
    <property type="protein sequence ID" value="KAE9208687.1"/>
    <property type="molecule type" value="Genomic_DNA"/>
</dbReference>
<dbReference type="EMBL" id="QXGD01001233">
    <property type="protein sequence ID" value="KAE9211182.1"/>
    <property type="molecule type" value="Genomic_DNA"/>
</dbReference>
<dbReference type="Proteomes" id="UP000433483">
    <property type="component" value="Unassembled WGS sequence"/>
</dbReference>
<dbReference type="Proteomes" id="UP000476176">
    <property type="component" value="Unassembled WGS sequence"/>
</dbReference>
<sequence length="103" mass="11612">MQTIAAHSLPSEAAVRTTASHKLQTVTTKTLDRSTHPGMLRLENLRKMLQYALLCLLAKALSANPCFGFAVQYCQLRMTNALVVFAKFFRWSRPSDALFFSFI</sequence>
<evidence type="ECO:0000313" key="13">
    <source>
        <dbReference type="Proteomes" id="UP000437068"/>
    </source>
</evidence>
<evidence type="ECO:0000313" key="15">
    <source>
        <dbReference type="Proteomes" id="UP000440732"/>
    </source>
</evidence>
<dbReference type="OrthoDB" id="114084at2759"/>
<evidence type="ECO:0000313" key="9">
    <source>
        <dbReference type="EMBL" id="KAE9296160.1"/>
    </source>
</evidence>
<dbReference type="EMBL" id="QXGE01001201">
    <property type="protein sequence ID" value="KAE9296160.1"/>
    <property type="molecule type" value="Genomic_DNA"/>
</dbReference>
<evidence type="ECO:0000313" key="12">
    <source>
        <dbReference type="Proteomes" id="UP000433483"/>
    </source>
</evidence>
<proteinExistence type="predicted"/>
<evidence type="ECO:0000313" key="20">
    <source>
        <dbReference type="Proteomes" id="UP000488956"/>
    </source>
</evidence>
<evidence type="ECO:0000313" key="6">
    <source>
        <dbReference type="EMBL" id="KAE9200770.1"/>
    </source>
</evidence>
<evidence type="ECO:0000313" key="17">
    <source>
        <dbReference type="Proteomes" id="UP000460718"/>
    </source>
</evidence>
<dbReference type="EMBL" id="QXGB01000934">
    <property type="protein sequence ID" value="KAE9200770.1"/>
    <property type="molecule type" value="Genomic_DNA"/>
</dbReference>
<dbReference type="Proteomes" id="UP000460718">
    <property type="component" value="Unassembled WGS sequence"/>
</dbReference>
<dbReference type="Proteomes" id="UP000440732">
    <property type="component" value="Unassembled WGS sequence"/>
</dbReference>
<gene>
    <name evidence="9" type="ORF">PF001_g16981</name>
    <name evidence="8" type="ORF">PF002_g18607</name>
    <name evidence="7" type="ORF">PF004_g16685</name>
    <name evidence="6" type="ORF">PF005_g15214</name>
    <name evidence="5" type="ORF">PF006_g14070</name>
    <name evidence="4" type="ORF">PF007_g15149</name>
    <name evidence="10" type="ORF">PF008_g17243</name>
    <name evidence="1" type="ORF">PF009_g16294</name>
    <name evidence="3" type="ORF">PF010_g15056</name>
    <name evidence="2" type="ORF">PF011_g15685</name>
</gene>
<dbReference type="EMBL" id="QXFX01000962">
    <property type="protein sequence ID" value="KAE9099796.1"/>
    <property type="molecule type" value="Genomic_DNA"/>
</dbReference>
<dbReference type="EMBL" id="QXFW01001078">
    <property type="protein sequence ID" value="KAE8996973.1"/>
    <property type="molecule type" value="Genomic_DNA"/>
</dbReference>
<evidence type="ECO:0000313" key="14">
    <source>
        <dbReference type="Proteomes" id="UP000440367"/>
    </source>
</evidence>
<dbReference type="EMBL" id="QXGA01000866">
    <property type="protein sequence ID" value="KAE9137884.1"/>
    <property type="molecule type" value="Genomic_DNA"/>
</dbReference>
<accession>A0A6A3XEQ2</accession>
<comment type="caution">
    <text evidence="6">The sequence shown here is derived from an EMBL/GenBank/DDBJ whole genome shotgun (WGS) entry which is preliminary data.</text>
</comment>
<organism evidence="6 12">
    <name type="scientific">Phytophthora fragariae</name>
    <dbReference type="NCBI Taxonomy" id="53985"/>
    <lineage>
        <taxon>Eukaryota</taxon>
        <taxon>Sar</taxon>
        <taxon>Stramenopiles</taxon>
        <taxon>Oomycota</taxon>
        <taxon>Peronosporomycetes</taxon>
        <taxon>Peronosporales</taxon>
        <taxon>Peronosporaceae</taxon>
        <taxon>Phytophthora</taxon>
    </lineage>
</organism>
<dbReference type="AlphaFoldDB" id="A0A6A3XEQ2"/>
<dbReference type="Proteomes" id="UP000440367">
    <property type="component" value="Unassembled WGS sequence"/>
</dbReference>
<evidence type="ECO:0000313" key="7">
    <source>
        <dbReference type="EMBL" id="KAE9208687.1"/>
    </source>
</evidence>
<evidence type="ECO:0000313" key="10">
    <source>
        <dbReference type="EMBL" id="KAE9323859.1"/>
    </source>
</evidence>
<dbReference type="EMBL" id="QXGF01000985">
    <property type="protein sequence ID" value="KAE8933701.1"/>
    <property type="molecule type" value="Genomic_DNA"/>
</dbReference>
<dbReference type="Proteomes" id="UP000429523">
    <property type="component" value="Unassembled WGS sequence"/>
</dbReference>
<evidence type="ECO:0000313" key="1">
    <source>
        <dbReference type="EMBL" id="KAE8933701.1"/>
    </source>
</evidence>
<dbReference type="EMBL" id="QXFY01001233">
    <property type="protein sequence ID" value="KAE9323859.1"/>
    <property type="molecule type" value="Genomic_DNA"/>
</dbReference>
<name>A0A6A3XEQ2_9STRA</name>
<reference evidence="11 12" key="1">
    <citation type="submission" date="2018-08" db="EMBL/GenBank/DDBJ databases">
        <title>Genomic investigation of the strawberry pathogen Phytophthora fragariae indicates pathogenicity is determined by transcriptional variation in three key races.</title>
        <authorList>
            <person name="Adams T.M."/>
            <person name="Armitage A.D."/>
            <person name="Sobczyk M.K."/>
            <person name="Bates H.J."/>
            <person name="Dunwell J.M."/>
            <person name="Nellist C.F."/>
            <person name="Harrison R.J."/>
        </authorList>
    </citation>
    <scope>NUCLEOTIDE SEQUENCE [LARGE SCALE GENOMIC DNA]</scope>
    <source>
        <strain evidence="9 13">A4</strain>
        <strain evidence="8 14">BC-1</strain>
        <strain evidence="7 18">BC-23</strain>
        <strain evidence="6 12">NOV-27</strain>
        <strain evidence="5 15">NOV-5</strain>
        <strain evidence="4 16">NOV-71</strain>
        <strain evidence="10 19">NOV-77</strain>
        <strain evidence="1 11">NOV-9</strain>
        <strain evidence="3 20">ONT-3</strain>
        <strain evidence="2 17">SCRP245</strain>
    </source>
</reference>
<evidence type="ECO:0000313" key="16">
    <source>
        <dbReference type="Proteomes" id="UP000441208"/>
    </source>
</evidence>
<evidence type="ECO:0000313" key="2">
    <source>
        <dbReference type="EMBL" id="KAE8996973.1"/>
    </source>
</evidence>
<dbReference type="Proteomes" id="UP000437068">
    <property type="component" value="Unassembled WGS sequence"/>
</dbReference>
<dbReference type="EMBL" id="QXFZ01000914">
    <property type="protein sequence ID" value="KAE9101416.1"/>
    <property type="molecule type" value="Genomic_DNA"/>
</dbReference>
<evidence type="ECO:0000313" key="4">
    <source>
        <dbReference type="EMBL" id="KAE9101416.1"/>
    </source>
</evidence>
<dbReference type="Proteomes" id="UP000486351">
    <property type="component" value="Unassembled WGS sequence"/>
</dbReference>
<dbReference type="Proteomes" id="UP000488956">
    <property type="component" value="Unassembled WGS sequence"/>
</dbReference>
<evidence type="ECO:0000313" key="5">
    <source>
        <dbReference type="EMBL" id="KAE9137884.1"/>
    </source>
</evidence>
<evidence type="ECO:0000313" key="19">
    <source>
        <dbReference type="Proteomes" id="UP000486351"/>
    </source>
</evidence>
<dbReference type="Proteomes" id="UP000441208">
    <property type="component" value="Unassembled WGS sequence"/>
</dbReference>
<evidence type="ECO:0000313" key="8">
    <source>
        <dbReference type="EMBL" id="KAE9211182.1"/>
    </source>
</evidence>
<protein>
    <submittedName>
        <fullName evidence="6">Uncharacterized protein</fullName>
    </submittedName>
</protein>
<evidence type="ECO:0000313" key="11">
    <source>
        <dbReference type="Proteomes" id="UP000429523"/>
    </source>
</evidence>
<evidence type="ECO:0000313" key="3">
    <source>
        <dbReference type="EMBL" id="KAE9099796.1"/>
    </source>
</evidence>
<keyword evidence="12" id="KW-1185">Reference proteome</keyword>
<evidence type="ECO:0000313" key="18">
    <source>
        <dbReference type="Proteomes" id="UP000476176"/>
    </source>
</evidence>